<dbReference type="Proteomes" id="UP000053300">
    <property type="component" value="Unassembled WGS sequence"/>
</dbReference>
<evidence type="ECO:0000313" key="3">
    <source>
        <dbReference type="Proteomes" id="UP000053300"/>
    </source>
</evidence>
<dbReference type="AlphaFoldDB" id="A0A0W7YSB5"/>
<keyword evidence="3" id="KW-1185">Reference proteome</keyword>
<comment type="caution">
    <text evidence="2">The sequence shown here is derived from an EMBL/GenBank/DDBJ whole genome shotgun (WGS) entry which is preliminary data.</text>
</comment>
<feature type="domain" description="HipA-like kinase" evidence="1">
    <location>
        <begin position="13"/>
        <end position="246"/>
    </location>
</feature>
<proteinExistence type="predicted"/>
<dbReference type="InterPro" id="IPR046748">
    <property type="entry name" value="HipA_2"/>
</dbReference>
<accession>A0A0W7YSB5</accession>
<gene>
    <name evidence="2" type="ORF">AS359_04335</name>
</gene>
<protein>
    <recommendedName>
        <fullName evidence="1">HipA-like kinase domain-containing protein</fullName>
    </recommendedName>
</protein>
<evidence type="ECO:0000259" key="1">
    <source>
        <dbReference type="Pfam" id="PF20613"/>
    </source>
</evidence>
<evidence type="ECO:0000313" key="2">
    <source>
        <dbReference type="EMBL" id="KUF37944.1"/>
    </source>
</evidence>
<organism evidence="2 3">
    <name type="scientific">Comamonas kerstersii</name>
    <dbReference type="NCBI Taxonomy" id="225992"/>
    <lineage>
        <taxon>Bacteria</taxon>
        <taxon>Pseudomonadati</taxon>
        <taxon>Pseudomonadota</taxon>
        <taxon>Betaproteobacteria</taxon>
        <taxon>Burkholderiales</taxon>
        <taxon>Comamonadaceae</taxon>
        <taxon>Comamonas</taxon>
    </lineage>
</organism>
<reference evidence="2 3" key="1">
    <citation type="submission" date="2015-12" db="EMBL/GenBank/DDBJ databases">
        <title>Complete genome sequence of a multi-drug resistant strain Acidovorax sp. 12322-1.</title>
        <authorList>
            <person name="Ming D."/>
            <person name="Wang M."/>
            <person name="Hu S."/>
            <person name="Zhou Y."/>
            <person name="Jiang T."/>
        </authorList>
    </citation>
    <scope>NUCLEOTIDE SEQUENCE [LARGE SCALE GENOMIC DNA]</scope>
    <source>
        <strain evidence="2 3">12322-1</strain>
    </source>
</reference>
<dbReference type="EMBL" id="LPXH01000041">
    <property type="protein sequence ID" value="KUF37944.1"/>
    <property type="molecule type" value="Genomic_DNA"/>
</dbReference>
<dbReference type="Pfam" id="PF20613">
    <property type="entry name" value="HipA_2"/>
    <property type="match status" value="1"/>
</dbReference>
<name>A0A0W7YSB5_9BURK</name>
<sequence length="248" mass="28520">MGRWVKSDNMLEIVEIIRQADSGTQEPFICRGMDQEIYYVKGGRRTNRSSLIHEHLCAELAQRLGLPQPPFHLAHISEDLIEETPAHLASIGAGVSFASQERPGCTLLTPPQVDSIPLELRQKLLVFDWWILNGDRQDWNSNLLWDQSSMEVTVIDHNLAFDHTLSLETFLEYHIFREDWHTIDLAARAQYQALLCDAMSSTFLKACGTIPEEWFFLPPDCVDPANIDLNWIQQTLARCESDKFWRLP</sequence>